<protein>
    <submittedName>
        <fullName evidence="2">Uncharacterized protein</fullName>
    </submittedName>
</protein>
<evidence type="ECO:0000256" key="1">
    <source>
        <dbReference type="SAM" id="SignalP"/>
    </source>
</evidence>
<dbReference type="EMBL" id="CP047650">
    <property type="protein sequence ID" value="QHI98741.1"/>
    <property type="molecule type" value="Genomic_DNA"/>
</dbReference>
<reference evidence="2 3" key="1">
    <citation type="submission" date="2020-01" db="EMBL/GenBank/DDBJ databases">
        <title>Genome sequencing of strain KACC 21265.</title>
        <authorList>
            <person name="Heo J."/>
            <person name="Kim S.-J."/>
            <person name="Kim J.-S."/>
            <person name="Hong S.-B."/>
            <person name="Kwon S.-W."/>
        </authorList>
    </citation>
    <scope>NUCLEOTIDE SEQUENCE [LARGE SCALE GENOMIC DNA]</scope>
    <source>
        <strain evidence="2 3">KACC 21265</strain>
    </source>
</reference>
<gene>
    <name evidence="2" type="ORF">GT347_12520</name>
</gene>
<feature type="chain" id="PRO_5032749262" evidence="1">
    <location>
        <begin position="21"/>
        <end position="265"/>
    </location>
</feature>
<keyword evidence="1" id="KW-0732">Signal</keyword>
<dbReference type="AlphaFoldDB" id="A0A857J6S9"/>
<dbReference type="RefSeq" id="WP_160552258.1">
    <property type="nucleotide sequence ID" value="NZ_CP047650.1"/>
</dbReference>
<organism evidence="2 3">
    <name type="scientific">Xylophilus rhododendri</name>
    <dbReference type="NCBI Taxonomy" id="2697032"/>
    <lineage>
        <taxon>Bacteria</taxon>
        <taxon>Pseudomonadati</taxon>
        <taxon>Pseudomonadota</taxon>
        <taxon>Betaproteobacteria</taxon>
        <taxon>Burkholderiales</taxon>
        <taxon>Xylophilus</taxon>
    </lineage>
</organism>
<evidence type="ECO:0000313" key="3">
    <source>
        <dbReference type="Proteomes" id="UP000464787"/>
    </source>
</evidence>
<feature type="signal peptide" evidence="1">
    <location>
        <begin position="1"/>
        <end position="20"/>
    </location>
</feature>
<accession>A0A857J6S9</accession>
<name>A0A857J6S9_9BURK</name>
<dbReference type="KEGG" id="xyk:GT347_12520"/>
<sequence length="265" mass="28394">MLPVLSARSSSSSSSSAASASTVVSRAASPGPDSQALVSFLPVGSLAWLMAYGLEDADLGQYQVFAPTAQDAPDVQQAWEQACRAHGVVASPVQPPLEAEAPRQRQAPPDPESAALFLQVWQDCVKRFRSAWDVEPPHAELTPDVLRRAMKQELLVNYLFDAPIDEAVAQCANGSRAFVATWSALDFFGAPAAAIEVTLINLYQTALNELAARALDSQAPLDTCRTVAAELHRAIELVLHRLYLLKPDGERPPSLFGAGTEGEFA</sequence>
<proteinExistence type="predicted"/>
<keyword evidence="3" id="KW-1185">Reference proteome</keyword>
<dbReference type="Proteomes" id="UP000464787">
    <property type="component" value="Chromosome"/>
</dbReference>
<evidence type="ECO:0000313" key="2">
    <source>
        <dbReference type="EMBL" id="QHI98741.1"/>
    </source>
</evidence>